<dbReference type="EMBL" id="LT629701">
    <property type="protein sequence ID" value="SDM65991.1"/>
    <property type="molecule type" value="Genomic_DNA"/>
</dbReference>
<accession>A0A1G9V133</accession>
<name>A0A1G9V133_ALLAB</name>
<dbReference type="PANTHER" id="PTHR35525">
    <property type="entry name" value="BLL6575 PROTEIN"/>
    <property type="match status" value="1"/>
</dbReference>
<proteinExistence type="predicted"/>
<dbReference type="Pfam" id="PF07336">
    <property type="entry name" value="ABATE"/>
    <property type="match status" value="1"/>
</dbReference>
<dbReference type="SUPFAM" id="SSF160904">
    <property type="entry name" value="Jann2411-like"/>
    <property type="match status" value="1"/>
</dbReference>
<organism evidence="2 3">
    <name type="scientific">Allokutzneria albata</name>
    <name type="common">Kibdelosporangium albatum</name>
    <dbReference type="NCBI Taxonomy" id="211114"/>
    <lineage>
        <taxon>Bacteria</taxon>
        <taxon>Bacillati</taxon>
        <taxon>Actinomycetota</taxon>
        <taxon>Actinomycetes</taxon>
        <taxon>Pseudonocardiales</taxon>
        <taxon>Pseudonocardiaceae</taxon>
        <taxon>Allokutzneria</taxon>
    </lineage>
</organism>
<dbReference type="AlphaFoldDB" id="A0A1G9V133"/>
<evidence type="ECO:0000313" key="3">
    <source>
        <dbReference type="Proteomes" id="UP000183376"/>
    </source>
</evidence>
<dbReference type="RefSeq" id="WP_030431297.1">
    <property type="nucleotide sequence ID" value="NZ_JOEF01000018.1"/>
</dbReference>
<dbReference type="STRING" id="211114.SAMN04489726_2769"/>
<dbReference type="PANTHER" id="PTHR35525:SF3">
    <property type="entry name" value="BLL6575 PROTEIN"/>
    <property type="match status" value="1"/>
</dbReference>
<evidence type="ECO:0000313" key="2">
    <source>
        <dbReference type="EMBL" id="SDM65991.1"/>
    </source>
</evidence>
<sequence length="184" mass="20076">MLFTDDTAASLVAAVALVNSAEEPDTLTSLAELDTFFAEHGYTGSRSRDAEELAAVRALRAPLRTLLTSDRDTAAEIVNRMLAEHRALPQLVRHDGLDYHLHAVDRDRPFAERIAVETAMAMTDVIRADEMSRLSLCASDVCEGLVLDLSRNRSRRYCSTTCGNRLAVAAYRARKGVNGPGGGR</sequence>
<reference evidence="2 3" key="1">
    <citation type="submission" date="2016-10" db="EMBL/GenBank/DDBJ databases">
        <authorList>
            <person name="de Groot N.N."/>
        </authorList>
    </citation>
    <scope>NUCLEOTIDE SEQUENCE [LARGE SCALE GENOMIC DNA]</scope>
    <source>
        <strain evidence="2 3">DSM 44149</strain>
    </source>
</reference>
<feature type="domain" description="Zinc finger CGNR" evidence="1">
    <location>
        <begin position="133"/>
        <end position="175"/>
    </location>
</feature>
<dbReference type="eggNOG" id="COG5516">
    <property type="taxonomic scope" value="Bacteria"/>
</dbReference>
<dbReference type="Pfam" id="PF11706">
    <property type="entry name" value="zf-CGNR"/>
    <property type="match status" value="1"/>
</dbReference>
<dbReference type="Proteomes" id="UP000183376">
    <property type="component" value="Chromosome I"/>
</dbReference>
<keyword evidence="3" id="KW-1185">Reference proteome</keyword>
<protein>
    <submittedName>
        <fullName evidence="2">Conserved protein containing a Zn-ribbon-like motif, possibly RNA-binding</fullName>
    </submittedName>
</protein>
<dbReference type="InterPro" id="IPR021005">
    <property type="entry name" value="Znf_CGNR"/>
</dbReference>
<dbReference type="InterPro" id="IPR023286">
    <property type="entry name" value="ABATE_dom_sf"/>
</dbReference>
<dbReference type="Gene3D" id="1.10.3300.10">
    <property type="entry name" value="Jann2411-like domain"/>
    <property type="match status" value="1"/>
</dbReference>
<dbReference type="OrthoDB" id="3531194at2"/>
<dbReference type="InterPro" id="IPR010852">
    <property type="entry name" value="ABATE"/>
</dbReference>
<gene>
    <name evidence="2" type="ORF">SAMN04489726_2769</name>
</gene>
<evidence type="ECO:0000259" key="1">
    <source>
        <dbReference type="Pfam" id="PF11706"/>
    </source>
</evidence>